<protein>
    <submittedName>
        <fullName evidence="2">ATP binding cassette protein</fullName>
    </submittedName>
</protein>
<dbReference type="STRING" id="35608.A0A2U1LN08"/>
<dbReference type="AlphaFoldDB" id="A0A2U1LN08"/>
<reference evidence="2 3" key="1">
    <citation type="journal article" date="2018" name="Mol. Plant">
        <title>The genome of Artemisia annua provides insight into the evolution of Asteraceae family and artemisinin biosynthesis.</title>
        <authorList>
            <person name="Shen Q."/>
            <person name="Zhang L."/>
            <person name="Liao Z."/>
            <person name="Wang S."/>
            <person name="Yan T."/>
            <person name="Shi P."/>
            <person name="Liu M."/>
            <person name="Fu X."/>
            <person name="Pan Q."/>
            <person name="Wang Y."/>
            <person name="Lv Z."/>
            <person name="Lu X."/>
            <person name="Zhang F."/>
            <person name="Jiang W."/>
            <person name="Ma Y."/>
            <person name="Chen M."/>
            <person name="Hao X."/>
            <person name="Li L."/>
            <person name="Tang Y."/>
            <person name="Lv G."/>
            <person name="Zhou Y."/>
            <person name="Sun X."/>
            <person name="Brodelius P.E."/>
            <person name="Rose J.K.C."/>
            <person name="Tang K."/>
        </authorList>
    </citation>
    <scope>NUCLEOTIDE SEQUENCE [LARGE SCALE GENOMIC DNA]</scope>
    <source>
        <strain evidence="3">cv. Huhao1</strain>
        <tissue evidence="2">Leaf</tissue>
    </source>
</reference>
<comment type="caution">
    <text evidence="2">The sequence shown here is derived from an EMBL/GenBank/DDBJ whole genome shotgun (WGS) entry which is preliminary data.</text>
</comment>
<keyword evidence="3" id="KW-1185">Reference proteome</keyword>
<feature type="domain" description="Mvd1 C-terminal" evidence="1">
    <location>
        <begin position="72"/>
        <end position="113"/>
    </location>
</feature>
<gene>
    <name evidence="2" type="ORF">CTI12_AA473520</name>
</gene>
<sequence>MLETHVQAAFVVGLPFANSEGYDFCANNITQSLSNIGGTMLGHRLTPPPDEVYSLQRKLAGAFLLMRRTLKVSARQKEISCTLGMRDTVVTSALIEHRAKVYLQHKVKQEEQFRQWKANHENQLKQVIRSTRWTSLCAAIVPNFHPPMRSYEVKNRT</sequence>
<dbReference type="GO" id="GO:0006744">
    <property type="term" value="P:ubiquinone biosynthetic process"/>
    <property type="evidence" value="ECO:0007669"/>
    <property type="project" value="TreeGrafter"/>
</dbReference>
<dbReference type="InterPro" id="IPR051409">
    <property type="entry name" value="Atypical_kinase_ADCK"/>
</dbReference>
<dbReference type="OrthoDB" id="201153at2759"/>
<dbReference type="PANTHER" id="PTHR43851">
    <property type="match status" value="1"/>
</dbReference>
<dbReference type="Pfam" id="PF18376">
    <property type="entry name" value="MDD_C"/>
    <property type="match status" value="1"/>
</dbReference>
<accession>A0A2U1LN08</accession>
<name>A0A2U1LN08_ARTAN</name>
<dbReference type="Proteomes" id="UP000245207">
    <property type="component" value="Unassembled WGS sequence"/>
</dbReference>
<evidence type="ECO:0000313" key="2">
    <source>
        <dbReference type="EMBL" id="PWA50390.1"/>
    </source>
</evidence>
<dbReference type="PANTHER" id="PTHR43851:SF3">
    <property type="entry name" value="COENZYME Q8"/>
    <property type="match status" value="1"/>
</dbReference>
<dbReference type="EMBL" id="PKPP01008555">
    <property type="protein sequence ID" value="PWA50390.1"/>
    <property type="molecule type" value="Genomic_DNA"/>
</dbReference>
<evidence type="ECO:0000259" key="1">
    <source>
        <dbReference type="Pfam" id="PF18376"/>
    </source>
</evidence>
<dbReference type="Gene3D" id="3.30.70.890">
    <property type="entry name" value="GHMP kinase, C-terminal domain"/>
    <property type="match status" value="1"/>
</dbReference>
<dbReference type="InterPro" id="IPR036554">
    <property type="entry name" value="GHMP_kinase_C_sf"/>
</dbReference>
<dbReference type="InterPro" id="IPR041431">
    <property type="entry name" value="Mvd1_C"/>
</dbReference>
<organism evidence="2 3">
    <name type="scientific">Artemisia annua</name>
    <name type="common">Sweet wormwood</name>
    <dbReference type="NCBI Taxonomy" id="35608"/>
    <lineage>
        <taxon>Eukaryota</taxon>
        <taxon>Viridiplantae</taxon>
        <taxon>Streptophyta</taxon>
        <taxon>Embryophyta</taxon>
        <taxon>Tracheophyta</taxon>
        <taxon>Spermatophyta</taxon>
        <taxon>Magnoliopsida</taxon>
        <taxon>eudicotyledons</taxon>
        <taxon>Gunneridae</taxon>
        <taxon>Pentapetalae</taxon>
        <taxon>asterids</taxon>
        <taxon>campanulids</taxon>
        <taxon>Asterales</taxon>
        <taxon>Asteraceae</taxon>
        <taxon>Asteroideae</taxon>
        <taxon>Anthemideae</taxon>
        <taxon>Artemisiinae</taxon>
        <taxon>Artemisia</taxon>
    </lineage>
</organism>
<proteinExistence type="predicted"/>
<evidence type="ECO:0000313" key="3">
    <source>
        <dbReference type="Proteomes" id="UP000245207"/>
    </source>
</evidence>